<protein>
    <recommendedName>
        <fullName evidence="3">Glycoside hydrolase family 31 TIM barrel domain-containing protein</fullName>
    </recommendedName>
</protein>
<dbReference type="AlphaFoldDB" id="R7Z410"/>
<organism evidence="4 5">
    <name type="scientific">Coniosporium apollinis (strain CBS 100218)</name>
    <name type="common">Rock-inhabiting black yeast</name>
    <dbReference type="NCBI Taxonomy" id="1168221"/>
    <lineage>
        <taxon>Eukaryota</taxon>
        <taxon>Fungi</taxon>
        <taxon>Dikarya</taxon>
        <taxon>Ascomycota</taxon>
        <taxon>Pezizomycotina</taxon>
        <taxon>Dothideomycetes</taxon>
        <taxon>Dothideomycetes incertae sedis</taxon>
        <taxon>Coniosporium</taxon>
    </lineage>
</organism>
<gene>
    <name evidence="4" type="ORF">W97_07894</name>
</gene>
<dbReference type="HOGENOM" id="CLU_1555161_0_0_1"/>
<dbReference type="Proteomes" id="UP000016924">
    <property type="component" value="Unassembled WGS sequence"/>
</dbReference>
<dbReference type="InterPro" id="IPR017853">
    <property type="entry name" value="GH"/>
</dbReference>
<accession>R7Z410</accession>
<keyword evidence="2" id="KW-0378">Hydrolase</keyword>
<dbReference type="SUPFAM" id="SSF51445">
    <property type="entry name" value="(Trans)glycosidases"/>
    <property type="match status" value="1"/>
</dbReference>
<dbReference type="EMBL" id="JH767599">
    <property type="protein sequence ID" value="EON68636.1"/>
    <property type="molecule type" value="Genomic_DNA"/>
</dbReference>
<dbReference type="Gene3D" id="3.20.20.80">
    <property type="entry name" value="Glycosidases"/>
    <property type="match status" value="1"/>
</dbReference>
<feature type="domain" description="Glycoside hydrolase family 31 TIM barrel" evidence="3">
    <location>
        <begin position="23"/>
        <end position="169"/>
    </location>
</feature>
<dbReference type="RefSeq" id="XP_007783953.1">
    <property type="nucleotide sequence ID" value="XM_007785763.1"/>
</dbReference>
<dbReference type="eggNOG" id="KOG1065">
    <property type="taxonomic scope" value="Eukaryota"/>
</dbReference>
<evidence type="ECO:0000256" key="2">
    <source>
        <dbReference type="RuleBase" id="RU361185"/>
    </source>
</evidence>
<evidence type="ECO:0000313" key="4">
    <source>
        <dbReference type="EMBL" id="EON68636.1"/>
    </source>
</evidence>
<dbReference type="GO" id="GO:0004553">
    <property type="term" value="F:hydrolase activity, hydrolyzing O-glycosyl compounds"/>
    <property type="evidence" value="ECO:0007669"/>
    <property type="project" value="InterPro"/>
</dbReference>
<proteinExistence type="inferred from homology"/>
<dbReference type="STRING" id="1168221.R7Z410"/>
<comment type="similarity">
    <text evidence="1 2">Belongs to the glycosyl hydrolase 31 family.</text>
</comment>
<keyword evidence="5" id="KW-1185">Reference proteome</keyword>
<dbReference type="InterPro" id="IPR000322">
    <property type="entry name" value="Glyco_hydro_31_TIM"/>
</dbReference>
<dbReference type="OrthoDB" id="5839090at2759"/>
<dbReference type="GeneID" id="19905205"/>
<dbReference type="GO" id="GO:0005975">
    <property type="term" value="P:carbohydrate metabolic process"/>
    <property type="evidence" value="ECO:0007669"/>
    <property type="project" value="InterPro"/>
</dbReference>
<keyword evidence="2" id="KW-0326">Glycosidase</keyword>
<reference evidence="5" key="1">
    <citation type="submission" date="2012-06" db="EMBL/GenBank/DDBJ databases">
        <title>The genome sequence of Coniosporium apollinis CBS 100218.</title>
        <authorList>
            <consortium name="The Broad Institute Genome Sequencing Platform"/>
            <person name="Cuomo C."/>
            <person name="Gorbushina A."/>
            <person name="Noack S."/>
            <person name="Walker B."/>
            <person name="Young S.K."/>
            <person name="Zeng Q."/>
            <person name="Gargeya S."/>
            <person name="Fitzgerald M."/>
            <person name="Haas B."/>
            <person name="Abouelleil A."/>
            <person name="Alvarado L."/>
            <person name="Arachchi H.M."/>
            <person name="Berlin A.M."/>
            <person name="Chapman S.B."/>
            <person name="Goldberg J."/>
            <person name="Griggs A."/>
            <person name="Gujja S."/>
            <person name="Hansen M."/>
            <person name="Howarth C."/>
            <person name="Imamovic A."/>
            <person name="Larimer J."/>
            <person name="McCowan C."/>
            <person name="Montmayeur A."/>
            <person name="Murphy C."/>
            <person name="Neiman D."/>
            <person name="Pearson M."/>
            <person name="Priest M."/>
            <person name="Roberts A."/>
            <person name="Saif S."/>
            <person name="Shea T."/>
            <person name="Sisk P."/>
            <person name="Sykes S."/>
            <person name="Wortman J."/>
            <person name="Nusbaum C."/>
            <person name="Birren B."/>
        </authorList>
    </citation>
    <scope>NUCLEOTIDE SEQUENCE [LARGE SCALE GENOMIC DNA]</scope>
    <source>
        <strain evidence="5">CBS 100218</strain>
    </source>
</reference>
<sequence length="172" mass="19334">MASRGTRINSVLDQPYTGVRNDSLSTWYRHIPLDGIWIDLSDAASYVVRPHSDLFYLNPAHLPFSLPGEPGTIDYRYLEGFNVTNATEAASASSDLSKRRHGFYLLRDINLGPHGADARRSVSQIPTYEMHNLFGHRILNATYNNPLSIFPNRRPFLLRHLTFAGNGAIGSY</sequence>
<name>R7Z410_CONA1</name>
<dbReference type="Pfam" id="PF01055">
    <property type="entry name" value="Glyco_hydro_31_2nd"/>
    <property type="match status" value="1"/>
</dbReference>
<evidence type="ECO:0000313" key="5">
    <source>
        <dbReference type="Proteomes" id="UP000016924"/>
    </source>
</evidence>
<evidence type="ECO:0000256" key="1">
    <source>
        <dbReference type="ARBA" id="ARBA00007806"/>
    </source>
</evidence>
<evidence type="ECO:0000259" key="3">
    <source>
        <dbReference type="Pfam" id="PF01055"/>
    </source>
</evidence>